<dbReference type="Proteomes" id="UP000015350">
    <property type="component" value="Unassembled WGS sequence"/>
</dbReference>
<accession>S9S4B5</accession>
<evidence type="ECO:0008006" key="3">
    <source>
        <dbReference type="Google" id="ProtNLM"/>
    </source>
</evidence>
<evidence type="ECO:0000313" key="2">
    <source>
        <dbReference type="Proteomes" id="UP000015350"/>
    </source>
</evidence>
<reference evidence="1 2" key="1">
    <citation type="submission" date="2013-04" db="EMBL/GenBank/DDBJ databases">
        <authorList>
            <person name="Kuznetsov B."/>
            <person name="Ivanovsky R."/>
        </authorList>
    </citation>
    <scope>NUCLEOTIDE SEQUENCE [LARGE SCALE GENOMIC DNA]</scope>
    <source>
        <strain evidence="1 2">MGU-K5</strain>
    </source>
</reference>
<dbReference type="EMBL" id="AQPH01000068">
    <property type="protein sequence ID" value="EPY00787.1"/>
    <property type="molecule type" value="Genomic_DNA"/>
</dbReference>
<protein>
    <recommendedName>
        <fullName evidence="3">PAS domain-containing protein</fullName>
    </recommendedName>
</protein>
<proteinExistence type="predicted"/>
<dbReference type="InterPro" id="IPR009922">
    <property type="entry name" value="DUF1457"/>
</dbReference>
<dbReference type="AlphaFoldDB" id="S9S4B5"/>
<name>S9S4B5_MAGFU</name>
<dbReference type="RefSeq" id="WP_021133146.1">
    <property type="nucleotide sequence ID" value="NZ_AQPH01000068.1"/>
</dbReference>
<dbReference type="STRING" id="1316936.K678_14287"/>
<sequence>MSAFLRFGRTDMDMNLLHHPQLISLRRWWLAQGGSEGLPSAADLSPAMLRPWLDNLVVVDIDPAGEPRYAYYGANLAAAFGTDMVGRSIDQLPNAQRAILAREYDTVRRDSTTLVRRYTADFDGQTQTWERLLLPFFDGDGAVEKIIVAVYRLE</sequence>
<dbReference type="Pfam" id="PF07310">
    <property type="entry name" value="PAS_5"/>
    <property type="match status" value="1"/>
</dbReference>
<evidence type="ECO:0000313" key="1">
    <source>
        <dbReference type="EMBL" id="EPY00787.1"/>
    </source>
</evidence>
<organism evidence="1 2">
    <name type="scientific">Magnetospirillum fulvum MGU-K5</name>
    <dbReference type="NCBI Taxonomy" id="1316936"/>
    <lineage>
        <taxon>Bacteria</taxon>
        <taxon>Pseudomonadati</taxon>
        <taxon>Pseudomonadota</taxon>
        <taxon>Alphaproteobacteria</taxon>
        <taxon>Rhodospirillales</taxon>
        <taxon>Rhodospirillaceae</taxon>
        <taxon>Magnetospirillum</taxon>
    </lineage>
</organism>
<dbReference type="eggNOG" id="COG5388">
    <property type="taxonomic scope" value="Bacteria"/>
</dbReference>
<gene>
    <name evidence="1" type="ORF">K678_14287</name>
</gene>
<comment type="caution">
    <text evidence="1">The sequence shown here is derived from an EMBL/GenBank/DDBJ whole genome shotgun (WGS) entry which is preliminary data.</text>
</comment>